<keyword evidence="4" id="KW-0238">DNA-binding</keyword>
<sequence>MARAGVITADLRRVIENMWGRGKSCAEIARTIGVHRSSVGREVDRNHSHRHGVKNPRRGEAGGRGRYQVGYRADWAQDKTRPRRRRPKPRKLATNLPLRAAVVAGLRDRLSPQQIAAQLREQFAGDAGMRVSHETIYQAIYLQARGSLRELVNDALRTGQRARRSQSRAALAARSAIRGKPWVTEQVHISARPAEVADRAIPGHWEGDLLIGAYKRSAIITLAERSTRFVMLGALPTDRSSPEVIAVIRTLFGRLPAQLHRSLTWDQGVELAGYAQFGLVEDCQVYFCDPHSPWQRGTNENTNGLLRQYFPKGKFDFTTIDQTGLDAVAAQLNRRPRQTLNWHTPAQKLNQHLVALTP</sequence>
<evidence type="ECO:0000256" key="4">
    <source>
        <dbReference type="ARBA" id="ARBA00023125"/>
    </source>
</evidence>
<dbReference type="InterPro" id="IPR001584">
    <property type="entry name" value="Integrase_cat-core"/>
</dbReference>
<dbReference type="SUPFAM" id="SSF53098">
    <property type="entry name" value="Ribonuclease H-like"/>
    <property type="match status" value="1"/>
</dbReference>
<dbReference type="Proteomes" id="UP001144280">
    <property type="component" value="Unassembled WGS sequence"/>
</dbReference>
<dbReference type="PANTHER" id="PTHR10948">
    <property type="entry name" value="TRANSPOSASE"/>
    <property type="match status" value="1"/>
</dbReference>
<dbReference type="InterPro" id="IPR025246">
    <property type="entry name" value="IS30-like_HTH"/>
</dbReference>
<keyword evidence="3" id="KW-0815">Transposition</keyword>
<organism evidence="8 9">
    <name type="scientific">Phytohabitans aurantiacus</name>
    <dbReference type="NCBI Taxonomy" id="3016789"/>
    <lineage>
        <taxon>Bacteria</taxon>
        <taxon>Bacillati</taxon>
        <taxon>Actinomycetota</taxon>
        <taxon>Actinomycetes</taxon>
        <taxon>Micromonosporales</taxon>
        <taxon>Micromonosporaceae</taxon>
    </lineage>
</organism>
<evidence type="ECO:0000256" key="2">
    <source>
        <dbReference type="ARBA" id="ARBA00006363"/>
    </source>
</evidence>
<evidence type="ECO:0000259" key="7">
    <source>
        <dbReference type="PROSITE" id="PS50994"/>
    </source>
</evidence>
<keyword evidence="9" id="KW-1185">Reference proteome</keyword>
<dbReference type="InterPro" id="IPR053392">
    <property type="entry name" value="Transposase_IS30-like"/>
</dbReference>
<dbReference type="PROSITE" id="PS50994">
    <property type="entry name" value="INTEGRASE"/>
    <property type="match status" value="1"/>
</dbReference>
<dbReference type="InterPro" id="IPR036397">
    <property type="entry name" value="RNaseH_sf"/>
</dbReference>
<feature type="compositionally biased region" description="Basic residues" evidence="6">
    <location>
        <begin position="81"/>
        <end position="91"/>
    </location>
</feature>
<evidence type="ECO:0000256" key="1">
    <source>
        <dbReference type="ARBA" id="ARBA00002190"/>
    </source>
</evidence>
<comment type="caution">
    <text evidence="8">The sequence shown here is derived from an EMBL/GenBank/DDBJ whole genome shotgun (WGS) entry which is preliminary data.</text>
</comment>
<reference evidence="8" key="1">
    <citation type="submission" date="2022-12" db="EMBL/GenBank/DDBJ databases">
        <title>New Phytohabitans aurantiacus sp. RD004123 nov., an actinomycete isolated from soil.</title>
        <authorList>
            <person name="Triningsih D.W."/>
            <person name="Harunari E."/>
            <person name="Igarashi Y."/>
        </authorList>
    </citation>
    <scope>NUCLEOTIDE SEQUENCE</scope>
    <source>
        <strain evidence="8">RD004123</strain>
    </source>
</reference>
<name>A0ABQ5RED9_9ACTN</name>
<feature type="compositionally biased region" description="Basic residues" evidence="6">
    <location>
        <begin position="47"/>
        <end position="56"/>
    </location>
</feature>
<evidence type="ECO:0000313" key="8">
    <source>
        <dbReference type="EMBL" id="GLI03966.1"/>
    </source>
</evidence>
<proteinExistence type="inferred from homology"/>
<evidence type="ECO:0000256" key="3">
    <source>
        <dbReference type="ARBA" id="ARBA00022578"/>
    </source>
</evidence>
<dbReference type="InterPro" id="IPR001598">
    <property type="entry name" value="Transposase_IS30_CS"/>
</dbReference>
<evidence type="ECO:0000313" key="9">
    <source>
        <dbReference type="Proteomes" id="UP001144280"/>
    </source>
</evidence>
<comment type="similarity">
    <text evidence="2">Belongs to the transposase IS30 family.</text>
</comment>
<dbReference type="PANTHER" id="PTHR10948:SF23">
    <property type="entry name" value="TRANSPOSASE INSI FOR INSERTION SEQUENCE ELEMENT IS30A-RELATED"/>
    <property type="match status" value="1"/>
</dbReference>
<feature type="domain" description="Integrase catalytic" evidence="7">
    <location>
        <begin position="189"/>
        <end position="353"/>
    </location>
</feature>
<dbReference type="Gene3D" id="3.30.420.10">
    <property type="entry name" value="Ribonuclease H-like superfamily/Ribonuclease H"/>
    <property type="match status" value="1"/>
</dbReference>
<dbReference type="PROSITE" id="PS01043">
    <property type="entry name" value="TRANSPOSASE_IS30"/>
    <property type="match status" value="1"/>
</dbReference>
<dbReference type="RefSeq" id="WP_281906511.1">
    <property type="nucleotide sequence ID" value="NZ_BSDI01000130.1"/>
</dbReference>
<feature type="region of interest" description="Disordered" evidence="6">
    <location>
        <begin position="39"/>
        <end position="92"/>
    </location>
</feature>
<protein>
    <submittedName>
        <fullName evidence="8">IS30 family transposase</fullName>
    </submittedName>
</protein>
<keyword evidence="5" id="KW-0233">DNA recombination</keyword>
<evidence type="ECO:0000256" key="6">
    <source>
        <dbReference type="SAM" id="MobiDB-lite"/>
    </source>
</evidence>
<dbReference type="NCBIfam" id="NF033563">
    <property type="entry name" value="transpos_IS30"/>
    <property type="match status" value="1"/>
</dbReference>
<gene>
    <name evidence="8" type="ORF">Pa4123_92480</name>
</gene>
<accession>A0ABQ5RED9</accession>
<dbReference type="InterPro" id="IPR012337">
    <property type="entry name" value="RNaseH-like_sf"/>
</dbReference>
<dbReference type="EMBL" id="BSDI01000130">
    <property type="protein sequence ID" value="GLI03966.1"/>
    <property type="molecule type" value="Genomic_DNA"/>
</dbReference>
<dbReference type="Pfam" id="PF13936">
    <property type="entry name" value="HTH_38"/>
    <property type="match status" value="1"/>
</dbReference>
<comment type="function">
    <text evidence="1">Required for the transposition of the insertion element.</text>
</comment>
<dbReference type="InterPro" id="IPR051917">
    <property type="entry name" value="Transposase-Integrase"/>
</dbReference>
<evidence type="ECO:0000256" key="5">
    <source>
        <dbReference type="ARBA" id="ARBA00023172"/>
    </source>
</evidence>